<dbReference type="InterPro" id="IPR001375">
    <property type="entry name" value="Peptidase_S9_cat"/>
</dbReference>
<evidence type="ECO:0000256" key="1">
    <source>
        <dbReference type="ARBA" id="ARBA00023180"/>
    </source>
</evidence>
<organism evidence="5 6">
    <name type="scientific">Candidatus Bacteroides merdipullorum</name>
    <dbReference type="NCBI Taxonomy" id="2838474"/>
    <lineage>
        <taxon>Bacteria</taxon>
        <taxon>Pseudomonadati</taxon>
        <taxon>Bacteroidota</taxon>
        <taxon>Bacteroidia</taxon>
        <taxon>Bacteroidales</taxon>
        <taxon>Bacteroidaceae</taxon>
        <taxon>Bacteroides</taxon>
    </lineage>
</organism>
<sequence>MKQTISTLLFLCLCLPVLTVAQTKKTLTLEEVVNGTFRPESLYGITPIPGEGEYYSQMNDDGTQIIKYSFRTGEQVEVLFDATTARECPFKHFDSYSFSPDGNTLLIATETKPIYRRSYTAIYYLYSLRRNMEGEIDNKVERLSDGGPQQVPVFSPDGTMVAFVRDNNIFLVKRLYGNSESQVTTDGKRNAVLNGIPDWVYEEEFAYNRALEFSADSKMLAYVRWDESEVSSFSFPLYAGEKPHMEEYEKYPGAYVYKYPKTGEKNSKVTVHTFDIKTKVTRQMKLPLDADGYIPRIRFTQDPNKLAIFTLNRYQNRFDLYLGDPRSTVCKLALRDETDTYIKESTFDNIRFYQDHFSFVSERSGFNHLYWYDMNGNLSKQITKGEFEVKDFLGYDEKNATFYYVSNEGSPMRQAIWKTDRKGKKTKLSAEEGINAALFSTDFKYFLNSYTNLNTPYVITLNDNTGKTLATLVDNAALKSKLEEYDMPQKEFFTFQTSDGVALNGWMMKPTNFDENKKYPVIMYQYSGPGSQEVLDAFSISWETYMASQGYLIVCVDGRGTGGRGAAFEKCTYMNLGVKEAHDQVETAVYLGLQAYVDKDRIGIWGWSFGGYMTLMSMSEGTPVFKAGVAVAAVTDWNYYDTIYGERYMRTPQENVDGYKAASAFTRADKLHGDLLLVHGTADDNVHYQNCAEYAEHLVQLGKQFDMQIYTNRNHSIYGGNTRMHLYTKLTNFFNTHLK</sequence>
<dbReference type="GO" id="GO:0006508">
    <property type="term" value="P:proteolysis"/>
    <property type="evidence" value="ECO:0007669"/>
    <property type="project" value="InterPro"/>
</dbReference>
<feature type="chain" id="PRO_5038460182" evidence="2">
    <location>
        <begin position="22"/>
        <end position="739"/>
    </location>
</feature>
<dbReference type="SUPFAM" id="SSF82171">
    <property type="entry name" value="DPP6 N-terminal domain-like"/>
    <property type="match status" value="1"/>
</dbReference>
<dbReference type="Pfam" id="PF00930">
    <property type="entry name" value="DPPIV_N"/>
    <property type="match status" value="1"/>
</dbReference>
<dbReference type="GO" id="GO:0008239">
    <property type="term" value="F:dipeptidyl-peptidase activity"/>
    <property type="evidence" value="ECO:0007669"/>
    <property type="project" value="TreeGrafter"/>
</dbReference>
<evidence type="ECO:0000313" key="6">
    <source>
        <dbReference type="Proteomes" id="UP000824023"/>
    </source>
</evidence>
<feature type="signal peptide" evidence="2">
    <location>
        <begin position="1"/>
        <end position="21"/>
    </location>
</feature>
<dbReference type="InterPro" id="IPR050278">
    <property type="entry name" value="Serine_Prot_S9B/DPPIV"/>
</dbReference>
<accession>A0A9D2CXM0</accession>
<dbReference type="SUPFAM" id="SSF53474">
    <property type="entry name" value="alpha/beta-Hydrolases"/>
    <property type="match status" value="1"/>
</dbReference>
<name>A0A9D2CXM0_9BACE</name>
<dbReference type="Pfam" id="PF00326">
    <property type="entry name" value="Peptidase_S9"/>
    <property type="match status" value="1"/>
</dbReference>
<keyword evidence="1" id="KW-0325">Glycoprotein</keyword>
<dbReference type="AlphaFoldDB" id="A0A9D2CXM0"/>
<dbReference type="Gene3D" id="3.40.50.1820">
    <property type="entry name" value="alpha/beta hydrolase"/>
    <property type="match status" value="1"/>
</dbReference>
<dbReference type="EMBL" id="DXCK01000105">
    <property type="protein sequence ID" value="HIZ02123.1"/>
    <property type="molecule type" value="Genomic_DNA"/>
</dbReference>
<dbReference type="PANTHER" id="PTHR11731:SF193">
    <property type="entry name" value="DIPEPTIDYL PEPTIDASE 9"/>
    <property type="match status" value="1"/>
</dbReference>
<evidence type="ECO:0000256" key="2">
    <source>
        <dbReference type="SAM" id="SignalP"/>
    </source>
</evidence>
<reference evidence="5" key="2">
    <citation type="submission" date="2021-04" db="EMBL/GenBank/DDBJ databases">
        <authorList>
            <person name="Gilroy R."/>
        </authorList>
    </citation>
    <scope>NUCLEOTIDE SEQUENCE</scope>
    <source>
        <strain evidence="5">ChiHjej12B11-24981</strain>
    </source>
</reference>
<keyword evidence="2" id="KW-0732">Signal</keyword>
<reference evidence="5" key="1">
    <citation type="journal article" date="2021" name="PeerJ">
        <title>Extensive microbial diversity within the chicken gut microbiome revealed by metagenomics and culture.</title>
        <authorList>
            <person name="Gilroy R."/>
            <person name="Ravi A."/>
            <person name="Getino M."/>
            <person name="Pursley I."/>
            <person name="Horton D.L."/>
            <person name="Alikhan N.F."/>
            <person name="Baker D."/>
            <person name="Gharbi K."/>
            <person name="Hall N."/>
            <person name="Watson M."/>
            <person name="Adriaenssens E.M."/>
            <person name="Foster-Nyarko E."/>
            <person name="Jarju S."/>
            <person name="Secka A."/>
            <person name="Antonio M."/>
            <person name="Oren A."/>
            <person name="Chaudhuri R.R."/>
            <person name="La Ragione R."/>
            <person name="Hildebrand F."/>
            <person name="Pallen M.J."/>
        </authorList>
    </citation>
    <scope>NUCLEOTIDE SEQUENCE</scope>
    <source>
        <strain evidence="5">ChiHjej12B11-24981</strain>
    </source>
</reference>
<dbReference type="InterPro" id="IPR002469">
    <property type="entry name" value="Peptidase_S9B_N"/>
</dbReference>
<evidence type="ECO:0000259" key="4">
    <source>
        <dbReference type="Pfam" id="PF00930"/>
    </source>
</evidence>
<gene>
    <name evidence="5" type="ORF">H9819_07745</name>
</gene>
<dbReference type="PANTHER" id="PTHR11731">
    <property type="entry name" value="PROTEASE FAMILY S9B,C DIPEPTIDYL-PEPTIDASE IV-RELATED"/>
    <property type="match status" value="1"/>
</dbReference>
<evidence type="ECO:0000313" key="5">
    <source>
        <dbReference type="EMBL" id="HIZ02123.1"/>
    </source>
</evidence>
<dbReference type="Proteomes" id="UP000824023">
    <property type="component" value="Unassembled WGS sequence"/>
</dbReference>
<protein>
    <submittedName>
        <fullName evidence="5">S9 family peptidase</fullName>
    </submittedName>
</protein>
<evidence type="ECO:0000259" key="3">
    <source>
        <dbReference type="Pfam" id="PF00326"/>
    </source>
</evidence>
<feature type="domain" description="Peptidase S9 prolyl oligopeptidase catalytic" evidence="3">
    <location>
        <begin position="539"/>
        <end position="739"/>
    </location>
</feature>
<dbReference type="InterPro" id="IPR029058">
    <property type="entry name" value="AB_hydrolase_fold"/>
</dbReference>
<dbReference type="FunFam" id="3.40.50.1820:FF:000003">
    <property type="entry name" value="Dipeptidyl peptidase 4"/>
    <property type="match status" value="1"/>
</dbReference>
<dbReference type="Gene3D" id="2.140.10.30">
    <property type="entry name" value="Dipeptidylpeptidase IV, N-terminal domain"/>
    <property type="match status" value="1"/>
</dbReference>
<proteinExistence type="predicted"/>
<comment type="caution">
    <text evidence="5">The sequence shown here is derived from an EMBL/GenBank/DDBJ whole genome shotgun (WGS) entry which is preliminary data.</text>
</comment>
<feature type="domain" description="Dipeptidylpeptidase IV N-terminal" evidence="4">
    <location>
        <begin position="99"/>
        <end position="457"/>
    </location>
</feature>
<dbReference type="GO" id="GO:0008236">
    <property type="term" value="F:serine-type peptidase activity"/>
    <property type="evidence" value="ECO:0007669"/>
    <property type="project" value="InterPro"/>
</dbReference>